<sequence>MKKWLVIALLLPMMAFADTLTIKDTAPETYVVQKGDTLWDISSMYLDKPWLWPELWRNNVHITNPHLIYPGDELRLTYNEQGEPELAIVTPAPSRTKVQLTLSPQGNRQVKSATPINALPWSVIAPYLERASIMDESEYARLPHLLGNQEGAVSFATGDLVLTRADRRQSGRLVITRKQNELYDNEENFLGYQIRHVADATPLDVELEGQWLVEVQDSNFEARRGDKLMAVEDTDPGTLMLEAATDQRGNIVSSLEQHTLLGKYDVVIVDLGADEVKPGTVLGVYQQGPTILDSEQPLYEHENNVMRSAFSEGQEVVQPAIKIGDVVIFKTFEKASYGLITRSTKTIRMGSIVGKP</sequence>
<dbReference type="InterPro" id="IPR018392">
    <property type="entry name" value="LysM"/>
</dbReference>
<dbReference type="PANTHER" id="PTHR34700">
    <property type="entry name" value="POTASSIUM BINDING PROTEIN KBP"/>
    <property type="match status" value="1"/>
</dbReference>
<dbReference type="Proteomes" id="UP001520878">
    <property type="component" value="Unassembled WGS sequence"/>
</dbReference>
<evidence type="ECO:0000313" key="4">
    <source>
        <dbReference type="Proteomes" id="UP001520878"/>
    </source>
</evidence>
<dbReference type="Pfam" id="PF01476">
    <property type="entry name" value="LysM"/>
    <property type="match status" value="1"/>
</dbReference>
<feature type="domain" description="LysM" evidence="2">
    <location>
        <begin position="28"/>
        <end position="76"/>
    </location>
</feature>
<comment type="caution">
    <text evidence="3">The sequence shown here is derived from an EMBL/GenBank/DDBJ whole genome shotgun (WGS) entry which is preliminary data.</text>
</comment>
<dbReference type="InterPro" id="IPR036779">
    <property type="entry name" value="LysM_dom_sf"/>
</dbReference>
<proteinExistence type="predicted"/>
<dbReference type="PROSITE" id="PS51782">
    <property type="entry name" value="LYSM"/>
    <property type="match status" value="1"/>
</dbReference>
<protein>
    <submittedName>
        <fullName evidence="3">LysM peptidoglycan-binding domain-containing protein</fullName>
    </submittedName>
</protein>
<feature type="chain" id="PRO_5046624337" evidence="1">
    <location>
        <begin position="18"/>
        <end position="356"/>
    </location>
</feature>
<feature type="signal peptide" evidence="1">
    <location>
        <begin position="1"/>
        <end position="17"/>
    </location>
</feature>
<dbReference type="RefSeq" id="WP_229160710.1">
    <property type="nucleotide sequence ID" value="NZ_JAJEWP010000003.1"/>
</dbReference>
<dbReference type="PANTHER" id="PTHR34700:SF4">
    <property type="entry name" value="PHAGE-LIKE ELEMENT PBSX PROTEIN XKDP"/>
    <property type="match status" value="1"/>
</dbReference>
<dbReference type="EMBL" id="JAJEWP010000003">
    <property type="protein sequence ID" value="MCC2616895.1"/>
    <property type="molecule type" value="Genomic_DNA"/>
</dbReference>
<organism evidence="3 4">
    <name type="scientific">Fluctibacter halophilus</name>
    <dbReference type="NCBI Taxonomy" id="226011"/>
    <lineage>
        <taxon>Bacteria</taxon>
        <taxon>Pseudomonadati</taxon>
        <taxon>Pseudomonadota</taxon>
        <taxon>Gammaproteobacteria</taxon>
        <taxon>Alteromonadales</taxon>
        <taxon>Alteromonadaceae</taxon>
        <taxon>Fluctibacter</taxon>
    </lineage>
</organism>
<dbReference type="CDD" id="cd00118">
    <property type="entry name" value="LysM"/>
    <property type="match status" value="1"/>
</dbReference>
<dbReference type="InterPro" id="IPR052196">
    <property type="entry name" value="Bact_Kbp"/>
</dbReference>
<evidence type="ECO:0000313" key="3">
    <source>
        <dbReference type="EMBL" id="MCC2616895.1"/>
    </source>
</evidence>
<keyword evidence="1" id="KW-0732">Signal</keyword>
<dbReference type="Gene3D" id="3.10.350.10">
    <property type="entry name" value="LysM domain"/>
    <property type="match status" value="1"/>
</dbReference>
<dbReference type="SMART" id="SM00257">
    <property type="entry name" value="LysM"/>
    <property type="match status" value="1"/>
</dbReference>
<name>A0ABS8G8M9_9ALTE</name>
<accession>A0ABS8G8M9</accession>
<evidence type="ECO:0000256" key="1">
    <source>
        <dbReference type="SAM" id="SignalP"/>
    </source>
</evidence>
<dbReference type="SUPFAM" id="SSF54106">
    <property type="entry name" value="LysM domain"/>
    <property type="match status" value="1"/>
</dbReference>
<evidence type="ECO:0000259" key="2">
    <source>
        <dbReference type="PROSITE" id="PS51782"/>
    </source>
</evidence>
<reference evidence="3 4" key="1">
    <citation type="submission" date="2021-10" db="EMBL/GenBank/DDBJ databases">
        <title>Draft genome of Aestuariibacter halophilus JC2043.</title>
        <authorList>
            <person name="Emsley S.A."/>
            <person name="Pfannmuller K.M."/>
            <person name="Ushijima B."/>
            <person name="Saw J.H."/>
            <person name="Videau P."/>
        </authorList>
    </citation>
    <scope>NUCLEOTIDE SEQUENCE [LARGE SCALE GENOMIC DNA]</scope>
    <source>
        <strain evidence="3 4">JC2043</strain>
    </source>
</reference>
<gene>
    <name evidence="3" type="ORF">LJ739_11650</name>
</gene>
<keyword evidence="4" id="KW-1185">Reference proteome</keyword>